<dbReference type="InterPro" id="IPR029058">
    <property type="entry name" value="AB_hydrolase_fold"/>
</dbReference>
<dbReference type="Gene3D" id="3.40.50.1820">
    <property type="entry name" value="alpha/beta hydrolase"/>
    <property type="match status" value="1"/>
</dbReference>
<evidence type="ECO:0000313" key="3">
    <source>
        <dbReference type="Proteomes" id="UP000245884"/>
    </source>
</evidence>
<reference evidence="2 3" key="1">
    <citation type="journal article" date="2018" name="Mol. Biol. Evol.">
        <title>Broad Genomic Sampling Reveals a Smut Pathogenic Ancestry of the Fungal Clade Ustilaginomycotina.</title>
        <authorList>
            <person name="Kijpornyongpan T."/>
            <person name="Mondo S.J."/>
            <person name="Barry K."/>
            <person name="Sandor L."/>
            <person name="Lee J."/>
            <person name="Lipzen A."/>
            <person name="Pangilinan J."/>
            <person name="LaButti K."/>
            <person name="Hainaut M."/>
            <person name="Henrissat B."/>
            <person name="Grigoriev I.V."/>
            <person name="Spatafora J.W."/>
            <person name="Aime M.C."/>
        </authorList>
    </citation>
    <scope>NUCLEOTIDE SEQUENCE [LARGE SCALE GENOMIC DNA]</scope>
    <source>
        <strain evidence="2 3">MCA 5214</strain>
    </source>
</reference>
<feature type="domain" description="AB hydrolase-1" evidence="1">
    <location>
        <begin position="64"/>
        <end position="311"/>
    </location>
</feature>
<dbReference type="GeneID" id="37027206"/>
<dbReference type="OrthoDB" id="1743579at2759"/>
<dbReference type="GO" id="GO:0016787">
    <property type="term" value="F:hydrolase activity"/>
    <property type="evidence" value="ECO:0007669"/>
    <property type="project" value="UniProtKB-KW"/>
</dbReference>
<dbReference type="AlphaFoldDB" id="A0A316UVH6"/>
<dbReference type="InterPro" id="IPR000073">
    <property type="entry name" value="AB_hydrolase_1"/>
</dbReference>
<dbReference type="STRING" id="1569628.A0A316UVH6"/>
<dbReference type="EMBL" id="KZ819663">
    <property type="protein sequence ID" value="PWN29307.1"/>
    <property type="molecule type" value="Genomic_DNA"/>
</dbReference>
<sequence>MAASMTLSRFSSTVSVSKPTPRVNASMFPRPPLTPFSPAARTAPPLALLVAHRPGFDGNYWNFHGPGVSEEQYSYAYAAAAAGYATFRYDRLGTGASEKPEDGYNVVQGPTEVGILESVADAVKNSNRIGGRKWSKTVLVGHSYGSVQSNALSQKRGDLIDGLVLTGFSAYTMGLPFYLVSTVYTMAKMVFPQRLGNLPDSYLVTATSFSGQQNFAYPYYVTAAANKLQRNTEQAVTQGGLFTIGGLAGPAADFNKPVLVVLPDKDFIFSLSAGIQNGMNLAEQAVKMLYPASSAGKGIVIANAGHGLNFHSTAKGAYTQQIDFLDSNGF</sequence>
<evidence type="ECO:0000259" key="1">
    <source>
        <dbReference type="Pfam" id="PF12697"/>
    </source>
</evidence>
<protein>
    <submittedName>
        <fullName evidence="2">Alpha/beta-hydrolase</fullName>
    </submittedName>
</protein>
<evidence type="ECO:0000313" key="2">
    <source>
        <dbReference type="EMBL" id="PWN29307.1"/>
    </source>
</evidence>
<name>A0A316UVH6_9BASI</name>
<organism evidence="2 3">
    <name type="scientific">Jaminaea rosea</name>
    <dbReference type="NCBI Taxonomy" id="1569628"/>
    <lineage>
        <taxon>Eukaryota</taxon>
        <taxon>Fungi</taxon>
        <taxon>Dikarya</taxon>
        <taxon>Basidiomycota</taxon>
        <taxon>Ustilaginomycotina</taxon>
        <taxon>Exobasidiomycetes</taxon>
        <taxon>Microstromatales</taxon>
        <taxon>Microstromatales incertae sedis</taxon>
        <taxon>Jaminaea</taxon>
    </lineage>
</organism>
<proteinExistence type="predicted"/>
<gene>
    <name evidence="2" type="ORF">BDZ90DRAFT_230198</name>
</gene>
<dbReference type="SUPFAM" id="SSF53474">
    <property type="entry name" value="alpha/beta-Hydrolases"/>
    <property type="match status" value="1"/>
</dbReference>
<keyword evidence="2" id="KW-0378">Hydrolase</keyword>
<dbReference type="Pfam" id="PF12697">
    <property type="entry name" value="Abhydrolase_6"/>
    <property type="match status" value="1"/>
</dbReference>
<dbReference type="RefSeq" id="XP_025363919.1">
    <property type="nucleotide sequence ID" value="XM_025505383.1"/>
</dbReference>
<dbReference type="Proteomes" id="UP000245884">
    <property type="component" value="Unassembled WGS sequence"/>
</dbReference>
<keyword evidence="3" id="KW-1185">Reference proteome</keyword>
<accession>A0A316UVH6</accession>